<reference evidence="7" key="1">
    <citation type="submission" date="2025-08" db="UniProtKB">
        <authorList>
            <consortium name="RefSeq"/>
        </authorList>
    </citation>
    <scope>IDENTIFICATION</scope>
</reference>
<keyword evidence="3" id="KW-0344">Guanine-nucleotide releasing factor</keyword>
<name>A0ABM1F8K5_PRICU</name>
<proteinExistence type="inferred from homology"/>
<dbReference type="PANTHER" id="PTHR31017">
    <property type="entry name" value="LATE SECRETORY PATHWAY PROTEIN AVL9-RELATED"/>
    <property type="match status" value="1"/>
</dbReference>
<accession>A0ABM1F8K5</accession>
<dbReference type="Pfam" id="PF09804">
    <property type="entry name" value="DENND11"/>
    <property type="match status" value="1"/>
</dbReference>
<evidence type="ECO:0000256" key="3">
    <source>
        <dbReference type="ARBA" id="ARBA00022658"/>
    </source>
</evidence>
<evidence type="ECO:0000256" key="4">
    <source>
        <dbReference type="ARBA" id="ARBA00033400"/>
    </source>
</evidence>
<evidence type="ECO:0000256" key="1">
    <source>
        <dbReference type="ARBA" id="ARBA00007629"/>
    </source>
</evidence>
<keyword evidence="6" id="KW-1185">Reference proteome</keyword>
<evidence type="ECO:0000256" key="2">
    <source>
        <dbReference type="ARBA" id="ARBA00015743"/>
    </source>
</evidence>
<evidence type="ECO:0000313" key="7">
    <source>
        <dbReference type="RefSeq" id="XP_014680776.1"/>
    </source>
</evidence>
<dbReference type="Proteomes" id="UP000695022">
    <property type="component" value="Unplaced"/>
</dbReference>
<organism evidence="6 7">
    <name type="scientific">Priapulus caudatus</name>
    <name type="common">Priapulid worm</name>
    <dbReference type="NCBI Taxonomy" id="37621"/>
    <lineage>
        <taxon>Eukaryota</taxon>
        <taxon>Metazoa</taxon>
        <taxon>Ecdysozoa</taxon>
        <taxon>Scalidophora</taxon>
        <taxon>Priapulida</taxon>
        <taxon>Priapulimorpha</taxon>
        <taxon>Priapulimorphida</taxon>
        <taxon>Priapulidae</taxon>
        <taxon>Priapulus</taxon>
    </lineage>
</organism>
<gene>
    <name evidence="7" type="primary">LOC106820747</name>
</gene>
<evidence type="ECO:0000313" key="6">
    <source>
        <dbReference type="Proteomes" id="UP000695022"/>
    </source>
</evidence>
<protein>
    <recommendedName>
        <fullName evidence="2">DENN domain-containing protein 11</fullName>
    </recommendedName>
    <alternativeName>
        <fullName evidence="4">Protein LCHN</fullName>
    </alternativeName>
</protein>
<sequence>MVSGGHRLHSDFLYFKKDNLYGISCFENMPVESQLERGARMKSVGILTTSYRNLHCHKPFLEIQVRKLLEDPGNYDILEDFYEKKKGVLHEQSDNSSSTYLTADSTRSYPSATDGHSHLKNLHPAGCFLQFVQFFRERIFILWKFALLRKRILFYSSPPIGAVCYRVYCAMCLVEHGIAGLSESLVPIQPLFYVNVADIESIEEEISYIACTTEKIFETKTRLFDVYIDKEKLLTHSPTLKNINHVNSSDRNKFKKLNKISVGTSKKTEDDSFDDEDTFIVFFRELNERLFRTLLEASASHDRRLTANHMRSIGLHPRADRDFISRVAETYNIDVVLATEHPCCPLLFD</sequence>
<dbReference type="RefSeq" id="XP_014680776.1">
    <property type="nucleotide sequence ID" value="XM_014825290.1"/>
</dbReference>
<feature type="domain" description="UDENN" evidence="5">
    <location>
        <begin position="1"/>
        <end position="349"/>
    </location>
</feature>
<dbReference type="PROSITE" id="PS50211">
    <property type="entry name" value="DENN"/>
    <property type="match status" value="1"/>
</dbReference>
<dbReference type="PANTHER" id="PTHR31017:SF2">
    <property type="entry name" value="DENN DOMAIN-CONTAINING PROTEIN 11"/>
    <property type="match status" value="1"/>
</dbReference>
<dbReference type="InterPro" id="IPR018626">
    <property type="entry name" value="LCHN/Anr2"/>
</dbReference>
<dbReference type="InterPro" id="IPR037516">
    <property type="entry name" value="Tripartite_DENN"/>
</dbReference>
<dbReference type="GeneID" id="106820747"/>
<dbReference type="InterPro" id="IPR051731">
    <property type="entry name" value="DENND11/AVL9_GEFs"/>
</dbReference>
<evidence type="ECO:0000259" key="5">
    <source>
        <dbReference type="PROSITE" id="PS50211"/>
    </source>
</evidence>
<comment type="similarity">
    <text evidence="1">Belongs to the DENND11 family.</text>
</comment>